<dbReference type="AlphaFoldDB" id="A0AA88A732"/>
<evidence type="ECO:0000313" key="1">
    <source>
        <dbReference type="EMBL" id="GMN47702.1"/>
    </source>
</evidence>
<proteinExistence type="predicted"/>
<evidence type="ECO:0000313" key="2">
    <source>
        <dbReference type="Proteomes" id="UP001187192"/>
    </source>
</evidence>
<gene>
    <name evidence="1" type="ORF">TIFTF001_016896</name>
</gene>
<keyword evidence="2" id="KW-1185">Reference proteome</keyword>
<name>A0AA88A732_FICCA</name>
<comment type="caution">
    <text evidence="1">The sequence shown here is derived from an EMBL/GenBank/DDBJ whole genome shotgun (WGS) entry which is preliminary data.</text>
</comment>
<sequence>MFILSHPCLAPMLEYRLPQLRRPCAAVSGSVGCSPIPSNIYYVAVAPFTGPSSSFPFAHIVDVLPSPSPLQADAASGEVWEMKANRWADYPVFPSSEISSPTCQFLP</sequence>
<reference evidence="1" key="1">
    <citation type="submission" date="2023-07" db="EMBL/GenBank/DDBJ databases">
        <title>draft genome sequence of fig (Ficus carica).</title>
        <authorList>
            <person name="Takahashi T."/>
            <person name="Nishimura K."/>
        </authorList>
    </citation>
    <scope>NUCLEOTIDE SEQUENCE</scope>
</reference>
<protein>
    <submittedName>
        <fullName evidence="1">Uncharacterized protein</fullName>
    </submittedName>
</protein>
<dbReference type="Proteomes" id="UP001187192">
    <property type="component" value="Unassembled WGS sequence"/>
</dbReference>
<organism evidence="1 2">
    <name type="scientific">Ficus carica</name>
    <name type="common">Common fig</name>
    <dbReference type="NCBI Taxonomy" id="3494"/>
    <lineage>
        <taxon>Eukaryota</taxon>
        <taxon>Viridiplantae</taxon>
        <taxon>Streptophyta</taxon>
        <taxon>Embryophyta</taxon>
        <taxon>Tracheophyta</taxon>
        <taxon>Spermatophyta</taxon>
        <taxon>Magnoliopsida</taxon>
        <taxon>eudicotyledons</taxon>
        <taxon>Gunneridae</taxon>
        <taxon>Pentapetalae</taxon>
        <taxon>rosids</taxon>
        <taxon>fabids</taxon>
        <taxon>Rosales</taxon>
        <taxon>Moraceae</taxon>
        <taxon>Ficeae</taxon>
        <taxon>Ficus</taxon>
    </lineage>
</organism>
<accession>A0AA88A732</accession>
<dbReference type="EMBL" id="BTGU01000026">
    <property type="protein sequence ID" value="GMN47702.1"/>
    <property type="molecule type" value="Genomic_DNA"/>
</dbReference>